<proteinExistence type="predicted"/>
<dbReference type="Proteomes" id="UP000501240">
    <property type="component" value="Chromosome"/>
</dbReference>
<sequence>MSDQPQINDVRLRDDGELEYFDGTDWVAYPDLPDDNGQPFGVTREDVKGRDG</sequence>
<evidence type="ECO:0000313" key="3">
    <source>
        <dbReference type="Proteomes" id="UP000501240"/>
    </source>
</evidence>
<evidence type="ECO:0000256" key="1">
    <source>
        <dbReference type="SAM" id="MobiDB-lite"/>
    </source>
</evidence>
<dbReference type="EMBL" id="CP053892">
    <property type="protein sequence ID" value="QKG19133.1"/>
    <property type="molecule type" value="Genomic_DNA"/>
</dbReference>
<reference evidence="2 3" key="1">
    <citation type="submission" date="2020-05" db="EMBL/GenBank/DDBJ databases">
        <title>Actinomadura verrucosospora NRRL-B18236 (PFL_A860) Genome sequencing and assembly.</title>
        <authorList>
            <person name="Samborskyy M."/>
        </authorList>
    </citation>
    <scope>NUCLEOTIDE SEQUENCE [LARGE SCALE GENOMIC DNA]</scope>
    <source>
        <strain evidence="2 3">NRRL:B18236</strain>
    </source>
</reference>
<accession>A0A7D3VPQ2</accession>
<name>A0A7D3VPQ2_ACTVE</name>
<dbReference type="RefSeq" id="WP_173092863.1">
    <property type="nucleotide sequence ID" value="NZ_CP053892.1"/>
</dbReference>
<keyword evidence="3" id="KW-1185">Reference proteome</keyword>
<organism evidence="2 3">
    <name type="scientific">Actinomadura verrucosospora</name>
    <dbReference type="NCBI Taxonomy" id="46165"/>
    <lineage>
        <taxon>Bacteria</taxon>
        <taxon>Bacillati</taxon>
        <taxon>Actinomycetota</taxon>
        <taxon>Actinomycetes</taxon>
        <taxon>Streptosporangiales</taxon>
        <taxon>Thermomonosporaceae</taxon>
        <taxon>Actinomadura</taxon>
    </lineage>
</organism>
<dbReference type="AlphaFoldDB" id="A0A7D3VPQ2"/>
<protein>
    <submittedName>
        <fullName evidence="2">Uncharacterized protein</fullName>
    </submittedName>
</protein>
<feature type="region of interest" description="Disordered" evidence="1">
    <location>
        <begin position="29"/>
        <end position="52"/>
    </location>
</feature>
<feature type="compositionally biased region" description="Basic and acidic residues" evidence="1">
    <location>
        <begin position="43"/>
        <end position="52"/>
    </location>
</feature>
<gene>
    <name evidence="2" type="ORF">ACTIVE_0769</name>
</gene>
<evidence type="ECO:0000313" key="2">
    <source>
        <dbReference type="EMBL" id="QKG19133.1"/>
    </source>
</evidence>